<protein>
    <submittedName>
        <fullName evidence="2">Helix-turn-helix transcriptional regulator</fullName>
    </submittedName>
</protein>
<organism evidence="2 3">
    <name type="scientific">Roseateles flavus</name>
    <dbReference type="NCBI Taxonomy" id="3149041"/>
    <lineage>
        <taxon>Bacteria</taxon>
        <taxon>Pseudomonadati</taxon>
        <taxon>Pseudomonadota</taxon>
        <taxon>Betaproteobacteria</taxon>
        <taxon>Burkholderiales</taxon>
        <taxon>Sphaerotilaceae</taxon>
        <taxon>Roseateles</taxon>
    </lineage>
</organism>
<dbReference type="RefSeq" id="WP_347610969.1">
    <property type="nucleotide sequence ID" value="NZ_JBDPZC010000006.1"/>
</dbReference>
<dbReference type="CDD" id="cd00093">
    <property type="entry name" value="HTH_XRE"/>
    <property type="match status" value="1"/>
</dbReference>
<evidence type="ECO:0000259" key="1">
    <source>
        <dbReference type="PROSITE" id="PS50943"/>
    </source>
</evidence>
<evidence type="ECO:0000313" key="2">
    <source>
        <dbReference type="EMBL" id="MEO3714029.1"/>
    </source>
</evidence>
<dbReference type="EMBL" id="JBDPZC010000006">
    <property type="protein sequence ID" value="MEO3714029.1"/>
    <property type="molecule type" value="Genomic_DNA"/>
</dbReference>
<dbReference type="Pfam" id="PF01381">
    <property type="entry name" value="HTH_3"/>
    <property type="match status" value="1"/>
</dbReference>
<dbReference type="Gene3D" id="1.10.260.40">
    <property type="entry name" value="lambda repressor-like DNA-binding domains"/>
    <property type="match status" value="1"/>
</dbReference>
<dbReference type="Proteomes" id="UP001462640">
    <property type="component" value="Unassembled WGS sequence"/>
</dbReference>
<feature type="domain" description="HTH cro/C1-type" evidence="1">
    <location>
        <begin position="16"/>
        <end position="49"/>
    </location>
</feature>
<accession>A0ABV0GGF2</accession>
<gene>
    <name evidence="2" type="ORF">ABDJ40_14785</name>
</gene>
<name>A0ABV0GGF2_9BURK</name>
<proteinExistence type="predicted"/>
<evidence type="ECO:0000313" key="3">
    <source>
        <dbReference type="Proteomes" id="UP001462640"/>
    </source>
</evidence>
<dbReference type="InterPro" id="IPR001387">
    <property type="entry name" value="Cro/C1-type_HTH"/>
</dbReference>
<sequence>MAIEKRNILLEIGQRLLAERKRLEMTQERMAVLAGVSKRSLTGYEAGERPMDVTTITGLQEAGVDVMYLLTGEVDAGKLSPVEMDLVVNFRTLDDRGRAGVLGMIRGYNLAQPPSDEGRVLIKGDVGQTITGGQVDQSQASFSVGGGRRRR</sequence>
<dbReference type="PROSITE" id="PS50943">
    <property type="entry name" value="HTH_CROC1"/>
    <property type="match status" value="1"/>
</dbReference>
<dbReference type="SMART" id="SM00530">
    <property type="entry name" value="HTH_XRE"/>
    <property type="match status" value="1"/>
</dbReference>
<comment type="caution">
    <text evidence="2">The sequence shown here is derived from an EMBL/GenBank/DDBJ whole genome shotgun (WGS) entry which is preliminary data.</text>
</comment>
<dbReference type="SUPFAM" id="SSF47413">
    <property type="entry name" value="lambda repressor-like DNA-binding domains"/>
    <property type="match status" value="1"/>
</dbReference>
<keyword evidence="3" id="KW-1185">Reference proteome</keyword>
<dbReference type="InterPro" id="IPR010982">
    <property type="entry name" value="Lambda_DNA-bd_dom_sf"/>
</dbReference>
<reference evidence="2 3" key="1">
    <citation type="submission" date="2024-05" db="EMBL/GenBank/DDBJ databases">
        <title>Roseateles sp. 2.12 16S ribosomal RNA gene Genome sequencing and assembly.</title>
        <authorList>
            <person name="Woo H."/>
        </authorList>
    </citation>
    <scope>NUCLEOTIDE SEQUENCE [LARGE SCALE GENOMIC DNA]</scope>
    <source>
        <strain evidence="2 3">2.12</strain>
    </source>
</reference>